<name>A0ACD0P1N5_9BASI</name>
<accession>A0ACD0P1N5</accession>
<organism evidence="1 2">
    <name type="scientific">Violaceomyces palustris</name>
    <dbReference type="NCBI Taxonomy" id="1673888"/>
    <lineage>
        <taxon>Eukaryota</taxon>
        <taxon>Fungi</taxon>
        <taxon>Dikarya</taxon>
        <taxon>Basidiomycota</taxon>
        <taxon>Ustilaginomycotina</taxon>
        <taxon>Ustilaginomycetes</taxon>
        <taxon>Violaceomycetales</taxon>
        <taxon>Violaceomycetaceae</taxon>
        <taxon>Violaceomyces</taxon>
    </lineage>
</organism>
<reference evidence="1 2" key="1">
    <citation type="journal article" date="2018" name="Mol. Biol. Evol.">
        <title>Broad Genomic Sampling Reveals a Smut Pathogenic Ancestry of the Fungal Clade Ustilaginomycotina.</title>
        <authorList>
            <person name="Kijpornyongpan T."/>
            <person name="Mondo S.J."/>
            <person name="Barry K."/>
            <person name="Sandor L."/>
            <person name="Lee J."/>
            <person name="Lipzen A."/>
            <person name="Pangilinan J."/>
            <person name="LaButti K."/>
            <person name="Hainaut M."/>
            <person name="Henrissat B."/>
            <person name="Grigoriev I.V."/>
            <person name="Spatafora J.W."/>
            <person name="Aime M.C."/>
        </authorList>
    </citation>
    <scope>NUCLEOTIDE SEQUENCE [LARGE SCALE GENOMIC DNA]</scope>
    <source>
        <strain evidence="1 2">SA 807</strain>
    </source>
</reference>
<evidence type="ECO:0000313" key="2">
    <source>
        <dbReference type="Proteomes" id="UP000245626"/>
    </source>
</evidence>
<proteinExistence type="predicted"/>
<keyword evidence="2" id="KW-1185">Reference proteome</keyword>
<dbReference type="EMBL" id="KZ819805">
    <property type="protein sequence ID" value="PWN51962.1"/>
    <property type="molecule type" value="Genomic_DNA"/>
</dbReference>
<gene>
    <name evidence="1" type="ORF">IE53DRAFT_385642</name>
</gene>
<sequence>MSTSGPTSFAEYELPSPPQDPVSALAFNPNHSADKARQLLVSSWDRLVRFYDLTGSTDTNSVRLLKTFQHDAPVLDVCWINDGLAASGGVDRRVRLLNLETGQSRIIGKHNQAVSRLRFSPATGLLLTGSWDRTIKIWDPFNVESGQALLKTLEMPDKVLAMDLSPPFPSAPMDARSVSASANGATVEPDRTPRAVIAMTGRTVHIYELNRIKETLERVKKGEEVEEKDFEPDQRRESSLKFMLRDVKCMPAGDGYATSSVEGRIAVELFDPTPESQSKKYAFKCHRQNVDGIDTVYPVNCMSFHPVHGTFASLGGDAVCSIWDAAAKKRIRQYPRLPSPLSASCFSSDGAVLAIASGAENIEDTRHQGPGAGEVGEVGRGGEGNVRIHIKPAWEDCKPKLKTSA</sequence>
<dbReference type="Proteomes" id="UP000245626">
    <property type="component" value="Unassembled WGS sequence"/>
</dbReference>
<protein>
    <submittedName>
        <fullName evidence="1">WD40 repeat-like protein</fullName>
    </submittedName>
</protein>
<evidence type="ECO:0000313" key="1">
    <source>
        <dbReference type="EMBL" id="PWN51962.1"/>
    </source>
</evidence>